<evidence type="ECO:0000313" key="3">
    <source>
        <dbReference type="Proteomes" id="UP000499080"/>
    </source>
</evidence>
<protein>
    <submittedName>
        <fullName evidence="2">Uncharacterized protein</fullName>
    </submittedName>
</protein>
<dbReference type="AlphaFoldDB" id="A0A4Y2MYD2"/>
<organism evidence="2 3">
    <name type="scientific">Araneus ventricosus</name>
    <name type="common">Orbweaver spider</name>
    <name type="synonym">Epeira ventricosa</name>
    <dbReference type="NCBI Taxonomy" id="182803"/>
    <lineage>
        <taxon>Eukaryota</taxon>
        <taxon>Metazoa</taxon>
        <taxon>Ecdysozoa</taxon>
        <taxon>Arthropoda</taxon>
        <taxon>Chelicerata</taxon>
        <taxon>Arachnida</taxon>
        <taxon>Araneae</taxon>
        <taxon>Araneomorphae</taxon>
        <taxon>Entelegynae</taxon>
        <taxon>Araneoidea</taxon>
        <taxon>Araneidae</taxon>
        <taxon>Araneus</taxon>
    </lineage>
</organism>
<comment type="caution">
    <text evidence="2">The sequence shown here is derived from an EMBL/GenBank/DDBJ whole genome shotgun (WGS) entry which is preliminary data.</text>
</comment>
<keyword evidence="1" id="KW-0472">Membrane</keyword>
<sequence length="118" mass="13744">MEPGIVMQKKNDTITQHAKTFESDSFTFNDTLFVKNKQTTARFSKRQPFSKRLHISISLTRLQTYTTNTYKSYKAIITICLHSEEKYSLHINYFSKAAACNLFFGYNLVFINMLMFSG</sequence>
<proteinExistence type="predicted"/>
<evidence type="ECO:0000256" key="1">
    <source>
        <dbReference type="SAM" id="Phobius"/>
    </source>
</evidence>
<keyword evidence="3" id="KW-1185">Reference proteome</keyword>
<feature type="transmembrane region" description="Helical" evidence="1">
    <location>
        <begin position="93"/>
        <end position="116"/>
    </location>
</feature>
<evidence type="ECO:0000313" key="2">
    <source>
        <dbReference type="EMBL" id="GBN31539.1"/>
    </source>
</evidence>
<dbReference type="Proteomes" id="UP000499080">
    <property type="component" value="Unassembled WGS sequence"/>
</dbReference>
<accession>A0A4Y2MYD2</accession>
<gene>
    <name evidence="2" type="ORF">AVEN_89905_1</name>
</gene>
<name>A0A4Y2MYD2_ARAVE</name>
<keyword evidence="1" id="KW-1133">Transmembrane helix</keyword>
<reference evidence="2 3" key="1">
    <citation type="journal article" date="2019" name="Sci. Rep.">
        <title>Orb-weaving spider Araneus ventricosus genome elucidates the spidroin gene catalogue.</title>
        <authorList>
            <person name="Kono N."/>
            <person name="Nakamura H."/>
            <person name="Ohtoshi R."/>
            <person name="Moran D.A.P."/>
            <person name="Shinohara A."/>
            <person name="Yoshida Y."/>
            <person name="Fujiwara M."/>
            <person name="Mori M."/>
            <person name="Tomita M."/>
            <person name="Arakawa K."/>
        </authorList>
    </citation>
    <scope>NUCLEOTIDE SEQUENCE [LARGE SCALE GENOMIC DNA]</scope>
</reference>
<dbReference type="EMBL" id="BGPR01008094">
    <property type="protein sequence ID" value="GBN31539.1"/>
    <property type="molecule type" value="Genomic_DNA"/>
</dbReference>
<keyword evidence="1" id="KW-0812">Transmembrane</keyword>